<dbReference type="Gene3D" id="3.30.457.10">
    <property type="entry name" value="Copper amine oxidase-like, N-terminal domain"/>
    <property type="match status" value="1"/>
</dbReference>
<organism evidence="6 7">
    <name type="scientific">Candidatus Cellulosilyticum pullistercoris</name>
    <dbReference type="NCBI Taxonomy" id="2838521"/>
    <lineage>
        <taxon>Bacteria</taxon>
        <taxon>Bacillati</taxon>
        <taxon>Bacillota</taxon>
        <taxon>Clostridia</taxon>
        <taxon>Lachnospirales</taxon>
        <taxon>Cellulosilyticaceae</taxon>
        <taxon>Cellulosilyticum</taxon>
    </lineage>
</organism>
<comment type="similarity">
    <text evidence="2">Belongs to the 5'-nucleotidase family.</text>
</comment>
<dbReference type="GO" id="GO:0016788">
    <property type="term" value="F:hydrolase activity, acting on ester bonds"/>
    <property type="evidence" value="ECO:0007669"/>
    <property type="project" value="InterPro"/>
</dbReference>
<dbReference type="EMBL" id="JAHLFQ010000155">
    <property type="protein sequence ID" value="MBU3804469.1"/>
    <property type="molecule type" value="Genomic_DNA"/>
</dbReference>
<feature type="domain" description="Calcineurin-like phosphoesterase" evidence="3">
    <location>
        <begin position="30"/>
        <end position="238"/>
    </location>
</feature>
<dbReference type="GO" id="GO:0009166">
    <property type="term" value="P:nucleotide catabolic process"/>
    <property type="evidence" value="ECO:0007669"/>
    <property type="project" value="InterPro"/>
</dbReference>
<name>A0A9E2NLU7_9FIRM</name>
<dbReference type="SUPFAM" id="SSF56300">
    <property type="entry name" value="Metallo-dependent phosphatases"/>
    <property type="match status" value="1"/>
</dbReference>
<dbReference type="InterPro" id="IPR006146">
    <property type="entry name" value="5'-Nucleotdase_CS"/>
</dbReference>
<dbReference type="InterPro" id="IPR029052">
    <property type="entry name" value="Metallo-depent_PP-like"/>
</dbReference>
<accession>A0A9E2NLU7</accession>
<dbReference type="AlphaFoldDB" id="A0A9E2NLU7"/>
<dbReference type="Gene3D" id="3.90.780.10">
    <property type="entry name" value="5'-Nucleotidase, C-terminal domain"/>
    <property type="match status" value="1"/>
</dbReference>
<dbReference type="PROSITE" id="PS00786">
    <property type="entry name" value="5_NUCLEOTIDASE_2"/>
    <property type="match status" value="1"/>
</dbReference>
<comment type="caution">
    <text evidence="6">The sequence shown here is derived from an EMBL/GenBank/DDBJ whole genome shotgun (WGS) entry which is preliminary data.</text>
</comment>
<dbReference type="InterPro" id="IPR036907">
    <property type="entry name" value="5'-Nucleotdase_C_sf"/>
</dbReference>
<dbReference type="PROSITE" id="PS00785">
    <property type="entry name" value="5_NUCLEOTIDASE_1"/>
    <property type="match status" value="1"/>
</dbReference>
<feature type="signal peptide" evidence="2">
    <location>
        <begin position="1"/>
        <end position="24"/>
    </location>
</feature>
<evidence type="ECO:0000256" key="1">
    <source>
        <dbReference type="ARBA" id="ARBA00022729"/>
    </source>
</evidence>
<keyword evidence="2" id="KW-0378">Hydrolase</keyword>
<dbReference type="InterPro" id="IPR008334">
    <property type="entry name" value="5'-Nucleotdase_C"/>
</dbReference>
<evidence type="ECO:0000259" key="4">
    <source>
        <dbReference type="Pfam" id="PF02872"/>
    </source>
</evidence>
<dbReference type="InterPro" id="IPR012854">
    <property type="entry name" value="Cu_amine_oxidase-like_N"/>
</dbReference>
<dbReference type="Pfam" id="PF07833">
    <property type="entry name" value="Cu_amine_oxidN1"/>
    <property type="match status" value="1"/>
</dbReference>
<dbReference type="InterPro" id="IPR006179">
    <property type="entry name" value="5_nucleotidase/apyrase"/>
</dbReference>
<feature type="chain" id="PRO_5039746702" evidence="2">
    <location>
        <begin position="25"/>
        <end position="631"/>
    </location>
</feature>
<keyword evidence="2" id="KW-0547">Nucleotide-binding</keyword>
<dbReference type="PANTHER" id="PTHR11575:SF24">
    <property type="entry name" value="5'-NUCLEOTIDASE"/>
    <property type="match status" value="1"/>
</dbReference>
<evidence type="ECO:0000313" key="7">
    <source>
        <dbReference type="Proteomes" id="UP000824229"/>
    </source>
</evidence>
<feature type="domain" description="5'-Nucleotidase C-terminal" evidence="4">
    <location>
        <begin position="313"/>
        <end position="466"/>
    </location>
</feature>
<feature type="domain" description="Copper amine oxidase-like N-terminal" evidence="5">
    <location>
        <begin position="527"/>
        <end position="630"/>
    </location>
</feature>
<reference evidence="6" key="2">
    <citation type="submission" date="2021-04" db="EMBL/GenBank/DDBJ databases">
        <authorList>
            <person name="Gilroy R."/>
        </authorList>
    </citation>
    <scope>NUCLEOTIDE SEQUENCE</scope>
    <source>
        <strain evidence="6">B5-657</strain>
    </source>
</reference>
<dbReference type="SUPFAM" id="SSF55816">
    <property type="entry name" value="5'-nucleotidase (syn. UDP-sugar hydrolase), C-terminal domain"/>
    <property type="match status" value="1"/>
</dbReference>
<dbReference type="SUPFAM" id="SSF55383">
    <property type="entry name" value="Copper amine oxidase, domain N"/>
    <property type="match status" value="1"/>
</dbReference>
<evidence type="ECO:0000256" key="2">
    <source>
        <dbReference type="RuleBase" id="RU362119"/>
    </source>
</evidence>
<protein>
    <submittedName>
        <fullName evidence="6">5'-nucleotidase C-terminal domain-containing protein</fullName>
    </submittedName>
</protein>
<dbReference type="InterPro" id="IPR004843">
    <property type="entry name" value="Calcineurin-like_PHP"/>
</dbReference>
<gene>
    <name evidence="6" type="ORF">H9872_06915</name>
</gene>
<reference evidence="6" key="1">
    <citation type="journal article" date="2021" name="PeerJ">
        <title>Extensive microbial diversity within the chicken gut microbiome revealed by metagenomics and culture.</title>
        <authorList>
            <person name="Gilroy R."/>
            <person name="Ravi A."/>
            <person name="Getino M."/>
            <person name="Pursley I."/>
            <person name="Horton D.L."/>
            <person name="Alikhan N.F."/>
            <person name="Baker D."/>
            <person name="Gharbi K."/>
            <person name="Hall N."/>
            <person name="Watson M."/>
            <person name="Adriaenssens E.M."/>
            <person name="Foster-Nyarko E."/>
            <person name="Jarju S."/>
            <person name="Secka A."/>
            <person name="Antonio M."/>
            <person name="Oren A."/>
            <person name="Chaudhuri R.R."/>
            <person name="La Ragione R."/>
            <person name="Hildebrand F."/>
            <person name="Pallen M.J."/>
        </authorList>
    </citation>
    <scope>NUCLEOTIDE SEQUENCE</scope>
    <source>
        <strain evidence="6">B5-657</strain>
    </source>
</reference>
<dbReference type="PANTHER" id="PTHR11575">
    <property type="entry name" value="5'-NUCLEOTIDASE-RELATED"/>
    <property type="match status" value="1"/>
</dbReference>
<dbReference type="Proteomes" id="UP000824229">
    <property type="component" value="Unassembled WGS sequence"/>
</dbReference>
<evidence type="ECO:0000259" key="3">
    <source>
        <dbReference type="Pfam" id="PF00149"/>
    </source>
</evidence>
<dbReference type="GO" id="GO:0046872">
    <property type="term" value="F:metal ion binding"/>
    <property type="evidence" value="ECO:0007669"/>
    <property type="project" value="InterPro"/>
</dbReference>
<sequence>MKKVRFKLLTALAFASMMIMPVFAKDATTIKILHTNDIHGNVKDDGKSKIGFAKFATYVEETRAADDNLLVLDAGDMFQGLPFANLEKGQSMIELANIIGYDAMTVGNHEFDFGADNLFDNIISKLNFPVLAANVYKGDERALDAYIVKEIDGVKVGIFGMATEETAFKSHPSNTVGYEFTDMIEAAKETVNVLKEKEQAEVIIMVAHLGLYEGDYTSDLVAKAVDGIDLIVDGHSHTELPEGLMVNDTLIVSTGTAFNNVGEVELTVEDGKVVNKEAELLDYSRFEEVTPNAEVLEAIEKVEAAQKPILERVVGKAAVDLIGERALVRTGETNLGQLATDAMIDLTGAQIAITNGGGIRASIKAGDITMNDMITVFPYGNTIMVKEIKGSDVKAALEHGVSEYPNEKGAFPHTAGITFTLNAYEEVGNRISDLKVNGEPIDLNKTYTVVTNDFMAAGGDGYDMFKAYPIKAEYNTLMDTLLDYVEKLGTVEGTFKPRMTVVTEAPSEEVPSNSVVISIMKKVVSKNGQDVTVSLFPYIEQGRVIARLRDMSALLDIELEWDNESKTASIKGQDIKFKVNQDYAMVNGKKVDLGVTTKVEEGRVLLPVAQIARILDRNVTFDNSIKEVVIS</sequence>
<dbReference type="GO" id="GO:0000166">
    <property type="term" value="F:nucleotide binding"/>
    <property type="evidence" value="ECO:0007669"/>
    <property type="project" value="UniProtKB-KW"/>
</dbReference>
<dbReference type="CDD" id="cd00845">
    <property type="entry name" value="MPP_UshA_N_like"/>
    <property type="match status" value="1"/>
</dbReference>
<evidence type="ECO:0000259" key="5">
    <source>
        <dbReference type="Pfam" id="PF07833"/>
    </source>
</evidence>
<keyword evidence="1 2" id="KW-0732">Signal</keyword>
<dbReference type="Gene3D" id="3.60.21.10">
    <property type="match status" value="1"/>
</dbReference>
<dbReference type="InterPro" id="IPR036582">
    <property type="entry name" value="Mao_N_sf"/>
</dbReference>
<dbReference type="Pfam" id="PF02872">
    <property type="entry name" value="5_nucleotid_C"/>
    <property type="match status" value="1"/>
</dbReference>
<proteinExistence type="inferred from homology"/>
<dbReference type="PRINTS" id="PR01607">
    <property type="entry name" value="APYRASEFAMLY"/>
</dbReference>
<evidence type="ECO:0000313" key="6">
    <source>
        <dbReference type="EMBL" id="MBU3804469.1"/>
    </source>
</evidence>
<dbReference type="Pfam" id="PF00149">
    <property type="entry name" value="Metallophos"/>
    <property type="match status" value="1"/>
</dbReference>